<protein>
    <submittedName>
        <fullName evidence="1">Uncharacterized protein</fullName>
    </submittedName>
</protein>
<dbReference type="GO" id="GO:0005975">
    <property type="term" value="P:carbohydrate metabolic process"/>
    <property type="evidence" value="ECO:0007669"/>
    <property type="project" value="UniProtKB-ARBA"/>
</dbReference>
<gene>
    <name evidence="1" type="ORF">Cop2CBH44_17710</name>
</gene>
<dbReference type="KEGG" id="copr:Cop2CBH44_17710"/>
<dbReference type="SUPFAM" id="SSF49899">
    <property type="entry name" value="Concanavalin A-like lectins/glucanases"/>
    <property type="match status" value="1"/>
</dbReference>
<evidence type="ECO:0000313" key="1">
    <source>
        <dbReference type="EMBL" id="BCI63418.1"/>
    </source>
</evidence>
<dbReference type="GO" id="GO:0004553">
    <property type="term" value="F:hydrolase activity, hydrolyzing O-glycosyl compounds"/>
    <property type="evidence" value="ECO:0007669"/>
    <property type="project" value="UniProtKB-ARBA"/>
</dbReference>
<dbReference type="RefSeq" id="WP_021930614.1">
    <property type="nucleotide sequence ID" value="NZ_AP023322.1"/>
</dbReference>
<dbReference type="AlphaFoldDB" id="A0A7G1HYY5"/>
<dbReference type="InterPro" id="IPR013320">
    <property type="entry name" value="ConA-like_dom_sf"/>
</dbReference>
<evidence type="ECO:0000313" key="2">
    <source>
        <dbReference type="Proteomes" id="UP000594042"/>
    </source>
</evidence>
<reference evidence="2" key="1">
    <citation type="submission" date="2020-07" db="EMBL/GenBank/DDBJ databases">
        <title>Complete genome sequencing of Coprobacter sp. strain 2CBH44.</title>
        <authorList>
            <person name="Sakamoto M."/>
            <person name="Murakami T."/>
            <person name="Mori H."/>
        </authorList>
    </citation>
    <scope>NUCLEOTIDE SEQUENCE [LARGE SCALE GENOMIC DNA]</scope>
    <source>
        <strain evidence="2">2CBH44</strain>
    </source>
</reference>
<name>A0A7G1HYY5_9BACT</name>
<dbReference type="Proteomes" id="UP000594042">
    <property type="component" value="Chromosome"/>
</dbReference>
<keyword evidence="2" id="KW-1185">Reference proteome</keyword>
<sequence>MPIQDIPKNILTDKLFISYTYYKEGLVDGDNFMVEARVRNSKEDHGIPCYDVFSSDTGLHGFSINQNCYSYIKFISEEKIITGDKYDFRKYNFDTSDWHIMRIQVVDRETTFYFDDEPILNTVYENSLGRANEITLRFKGCGAVDYVKLYDSKNQLIYENNFEKNLNKK</sequence>
<accession>A0A7G1HYY5</accession>
<organism evidence="1 2">
    <name type="scientific">Coprobacter secundus subsp. similis</name>
    <dbReference type="NCBI Taxonomy" id="2751153"/>
    <lineage>
        <taxon>Bacteria</taxon>
        <taxon>Pseudomonadati</taxon>
        <taxon>Bacteroidota</taxon>
        <taxon>Bacteroidia</taxon>
        <taxon>Bacteroidales</taxon>
        <taxon>Barnesiellaceae</taxon>
        <taxon>Coprobacter</taxon>
    </lineage>
</organism>
<dbReference type="EMBL" id="AP023322">
    <property type="protein sequence ID" value="BCI63418.1"/>
    <property type="molecule type" value="Genomic_DNA"/>
</dbReference>
<proteinExistence type="predicted"/>